<dbReference type="EMBL" id="JRNE01000074">
    <property type="protein sequence ID" value="KGF15596.1"/>
    <property type="molecule type" value="Genomic_DNA"/>
</dbReference>
<reference evidence="1 2" key="1">
    <citation type="submission" date="2014-07" db="EMBL/GenBank/DDBJ databases">
        <authorList>
            <person name="McCorrison J."/>
            <person name="Sanka R."/>
            <person name="Torralba M."/>
            <person name="Gillis M."/>
            <person name="Haft D.H."/>
            <person name="Methe B."/>
            <person name="Sutton G."/>
            <person name="Nelson K.E."/>
        </authorList>
    </citation>
    <scope>NUCLEOTIDE SEQUENCE [LARGE SCALE GENOMIC DNA]</scope>
    <source>
        <strain evidence="1 2">DNF00450</strain>
    </source>
</reference>
<sequence length="83" mass="9032">MTEMQRTMTSLTKDQLKAVKLLAAELDVPVSVVMRALISHSLDLLGASDAGIRRALDAAVAAERDRRSEIGRQGMAARWGEKP</sequence>
<proteinExistence type="predicted"/>
<accession>A0A095Y0J6</accession>
<gene>
    <name evidence="1" type="ORF">HMPREF1650_10855</name>
</gene>
<comment type="caution">
    <text evidence="1">The sequence shown here is derived from an EMBL/GenBank/DDBJ whole genome shotgun (WGS) entry which is preliminary data.</text>
</comment>
<evidence type="ECO:0000313" key="2">
    <source>
        <dbReference type="Proteomes" id="UP000029548"/>
    </source>
</evidence>
<organism evidence="1 2">
    <name type="scientific">Corynebacterium freneyi DNF00450</name>
    <dbReference type="NCBI Taxonomy" id="1287475"/>
    <lineage>
        <taxon>Bacteria</taxon>
        <taxon>Bacillati</taxon>
        <taxon>Actinomycetota</taxon>
        <taxon>Actinomycetes</taxon>
        <taxon>Mycobacteriales</taxon>
        <taxon>Corynebacteriaceae</taxon>
        <taxon>Corynebacterium</taxon>
    </lineage>
</organism>
<protein>
    <recommendedName>
        <fullName evidence="3">CopG family transcriptional regulator</fullName>
    </recommendedName>
</protein>
<dbReference type="Proteomes" id="UP000029548">
    <property type="component" value="Unassembled WGS sequence"/>
</dbReference>
<evidence type="ECO:0000313" key="1">
    <source>
        <dbReference type="EMBL" id="KGF15596.1"/>
    </source>
</evidence>
<dbReference type="AlphaFoldDB" id="A0A095Y0J6"/>
<name>A0A095Y0J6_9CORY</name>
<evidence type="ECO:0008006" key="3">
    <source>
        <dbReference type="Google" id="ProtNLM"/>
    </source>
</evidence>